<reference evidence="2 5" key="2">
    <citation type="submission" date="2022-05" db="EMBL/GenBank/DDBJ databases">
        <title>Genome Sequencing of Bee-Associated Microbes.</title>
        <authorList>
            <person name="Dunlap C."/>
        </authorList>
    </citation>
    <scope>NUCLEOTIDE SEQUENCE [LARGE SCALE GENOMIC DNA]</scope>
    <source>
        <strain evidence="2 5">NRRL B-14613</strain>
    </source>
</reference>
<evidence type="ECO:0000313" key="4">
    <source>
        <dbReference type="Proteomes" id="UP000315377"/>
    </source>
</evidence>
<proteinExistence type="predicted"/>
<gene>
    <name evidence="3" type="ORF">FLT43_18635</name>
    <name evidence="2" type="ORF">M5W83_13565</name>
</gene>
<dbReference type="Proteomes" id="UP001209276">
    <property type="component" value="Unassembled WGS sequence"/>
</dbReference>
<keyword evidence="1" id="KW-1133">Transmembrane helix</keyword>
<keyword evidence="1" id="KW-0472">Membrane</keyword>
<evidence type="ECO:0000313" key="5">
    <source>
        <dbReference type="Proteomes" id="UP001209276"/>
    </source>
</evidence>
<dbReference type="GeneID" id="76997980"/>
<evidence type="ECO:0000313" key="2">
    <source>
        <dbReference type="EMBL" id="MCY9608171.1"/>
    </source>
</evidence>
<dbReference type="AlphaFoldDB" id="A0AAP9DVY7"/>
<evidence type="ECO:0000256" key="1">
    <source>
        <dbReference type="SAM" id="Phobius"/>
    </source>
</evidence>
<feature type="transmembrane region" description="Helical" evidence="1">
    <location>
        <begin position="27"/>
        <end position="42"/>
    </location>
</feature>
<evidence type="ECO:0000313" key="3">
    <source>
        <dbReference type="EMBL" id="QDM45267.1"/>
    </source>
</evidence>
<dbReference type="EMBL" id="CP041405">
    <property type="protein sequence ID" value="QDM45267.1"/>
    <property type="molecule type" value="Genomic_DNA"/>
</dbReference>
<dbReference type="RefSeq" id="WP_087444160.1">
    <property type="nucleotide sequence ID" value="NZ_CABMNB010000039.1"/>
</dbReference>
<keyword evidence="5" id="KW-1185">Reference proteome</keyword>
<keyword evidence="1" id="KW-0812">Transmembrane</keyword>
<reference evidence="3 4" key="1">
    <citation type="submission" date="2019-07" db="EMBL/GenBank/DDBJ databases">
        <title>Paenibacillus thiaminolyticus NRRL B-4156.</title>
        <authorList>
            <person name="Hehnly C."/>
            <person name="Zhang L."/>
        </authorList>
    </citation>
    <scope>NUCLEOTIDE SEQUENCE [LARGE SCALE GENOMIC DNA]</scope>
    <source>
        <strain evidence="3 4">NRRL B-4156</strain>
    </source>
</reference>
<feature type="transmembrane region" description="Helical" evidence="1">
    <location>
        <begin position="54"/>
        <end position="74"/>
    </location>
</feature>
<dbReference type="EMBL" id="JAMDMM010000024">
    <property type="protein sequence ID" value="MCY9608171.1"/>
    <property type="molecule type" value="Genomic_DNA"/>
</dbReference>
<name>A0AAP9DVY7_PANTH</name>
<sequence length="77" mass="8634">MRIKWMFYAAVAAFVGFFLLATPKYDAVRWMILVFFAGYFAIKKWCSAKYQGPSILVLMAAVIIITEVLVAYSGGTP</sequence>
<dbReference type="Proteomes" id="UP000315377">
    <property type="component" value="Chromosome"/>
</dbReference>
<feature type="transmembrane region" description="Helical" evidence="1">
    <location>
        <begin position="5"/>
        <end position="21"/>
    </location>
</feature>
<organism evidence="3 4">
    <name type="scientific">Paenibacillus thiaminolyticus</name>
    <name type="common">Bacillus thiaminolyticus</name>
    <dbReference type="NCBI Taxonomy" id="49283"/>
    <lineage>
        <taxon>Bacteria</taxon>
        <taxon>Bacillati</taxon>
        <taxon>Bacillota</taxon>
        <taxon>Bacilli</taxon>
        <taxon>Bacillales</taxon>
        <taxon>Paenibacillaceae</taxon>
        <taxon>Paenibacillus</taxon>
    </lineage>
</organism>
<accession>A0AAP9DVY7</accession>
<protein>
    <submittedName>
        <fullName evidence="3">Uncharacterized protein</fullName>
    </submittedName>
</protein>